<evidence type="ECO:0000313" key="2">
    <source>
        <dbReference type="Proteomes" id="UP001234297"/>
    </source>
</evidence>
<protein>
    <submittedName>
        <fullName evidence="1">Uncharacterized protein</fullName>
    </submittedName>
</protein>
<name>A0ACC2LUU6_PERAE</name>
<evidence type="ECO:0000313" key="1">
    <source>
        <dbReference type="EMBL" id="KAJ8637133.1"/>
    </source>
</evidence>
<accession>A0ACC2LUU6</accession>
<proteinExistence type="predicted"/>
<organism evidence="1 2">
    <name type="scientific">Persea americana</name>
    <name type="common">Avocado</name>
    <dbReference type="NCBI Taxonomy" id="3435"/>
    <lineage>
        <taxon>Eukaryota</taxon>
        <taxon>Viridiplantae</taxon>
        <taxon>Streptophyta</taxon>
        <taxon>Embryophyta</taxon>
        <taxon>Tracheophyta</taxon>
        <taxon>Spermatophyta</taxon>
        <taxon>Magnoliopsida</taxon>
        <taxon>Magnoliidae</taxon>
        <taxon>Laurales</taxon>
        <taxon>Lauraceae</taxon>
        <taxon>Persea</taxon>
    </lineage>
</organism>
<dbReference type="EMBL" id="CM056811">
    <property type="protein sequence ID" value="KAJ8637133.1"/>
    <property type="molecule type" value="Genomic_DNA"/>
</dbReference>
<dbReference type="Proteomes" id="UP001234297">
    <property type="component" value="Chromosome 3"/>
</dbReference>
<sequence length="214" mass="24477">MNLKHIAFLIICIVSPSLWLANKNREDTANRAMDILANQVGIEVGGDVDQFERWDPNQTGHGHLLNKLDGRVTDAAPLRLLLQKRLKACDVNSQQNRFVLPRNVLGKIIVRCLTSQQRDDLCNNGKEIKIAAFDERGRKWVLKLKKRMQAGHDTGTYVLIKDWTKMVKANGWKEGDDIKIWGLPYAGREDLQRFGPDHDFRDITFVFTTTVLLN</sequence>
<gene>
    <name evidence="1" type="ORF">MRB53_011400</name>
</gene>
<keyword evidence="2" id="KW-1185">Reference proteome</keyword>
<reference evidence="1 2" key="1">
    <citation type="journal article" date="2022" name="Hortic Res">
        <title>A haplotype resolved chromosomal level avocado genome allows analysis of novel avocado genes.</title>
        <authorList>
            <person name="Nath O."/>
            <person name="Fletcher S.J."/>
            <person name="Hayward A."/>
            <person name="Shaw L.M."/>
            <person name="Masouleh A.K."/>
            <person name="Furtado A."/>
            <person name="Henry R.J."/>
            <person name="Mitter N."/>
        </authorList>
    </citation>
    <scope>NUCLEOTIDE SEQUENCE [LARGE SCALE GENOMIC DNA]</scope>
    <source>
        <strain evidence="2">cv. Hass</strain>
    </source>
</reference>
<comment type="caution">
    <text evidence="1">The sequence shown here is derived from an EMBL/GenBank/DDBJ whole genome shotgun (WGS) entry which is preliminary data.</text>
</comment>